<dbReference type="Pfam" id="PF07690">
    <property type="entry name" value="MFS_1"/>
    <property type="match status" value="1"/>
</dbReference>
<reference evidence="27 28" key="1">
    <citation type="submission" date="2019-02" db="EMBL/GenBank/DDBJ databases">
        <title>Deep-cultivation of Planctomycetes and their phenomic and genomic characterization uncovers novel biology.</title>
        <authorList>
            <person name="Wiegand S."/>
            <person name="Jogler M."/>
            <person name="Boedeker C."/>
            <person name="Pinto D."/>
            <person name="Vollmers J."/>
            <person name="Rivas-Marin E."/>
            <person name="Kohn T."/>
            <person name="Peeters S.H."/>
            <person name="Heuer A."/>
            <person name="Rast P."/>
            <person name="Oberbeckmann S."/>
            <person name="Bunk B."/>
            <person name="Jeske O."/>
            <person name="Meyerdierks A."/>
            <person name="Storesund J.E."/>
            <person name="Kallscheuer N."/>
            <person name="Luecker S."/>
            <person name="Lage O.M."/>
            <person name="Pohl T."/>
            <person name="Merkel B.J."/>
            <person name="Hornburger P."/>
            <person name="Mueller R.-W."/>
            <person name="Bruemmer F."/>
            <person name="Labrenz M."/>
            <person name="Spormann A.M."/>
            <person name="Op den Camp H."/>
            <person name="Overmann J."/>
            <person name="Amann R."/>
            <person name="Jetten M.S.M."/>
            <person name="Mascher T."/>
            <person name="Medema M.H."/>
            <person name="Devos D.P."/>
            <person name="Kaster A.-K."/>
            <person name="Ovreas L."/>
            <person name="Rohde M."/>
            <person name="Galperin M.Y."/>
            <person name="Jogler C."/>
        </authorList>
    </citation>
    <scope>NUCLEOTIDE SEQUENCE [LARGE SCALE GENOMIC DNA]</scope>
    <source>
        <strain evidence="27 28">Pan216</strain>
    </source>
</reference>
<dbReference type="PANTHER" id="PTHR23512:SF3">
    <property type="entry name" value="MAJOR FACILITATOR SUPERFAMILY DOMAIN-CONTAINING PROTEIN 1"/>
    <property type="match status" value="1"/>
</dbReference>
<comment type="catalytic activity">
    <reaction evidence="11">
        <text>L-alpha-aminoacyl-L-histidine(out) = L-alpha-aminoacyl-L-histidine(in)</text>
        <dbReference type="Rhea" id="RHEA:79375"/>
        <dbReference type="ChEBI" id="CHEBI:229967"/>
    </reaction>
</comment>
<feature type="transmembrane region" description="Helical" evidence="25">
    <location>
        <begin position="94"/>
        <end position="113"/>
    </location>
</feature>
<dbReference type="EMBL" id="CP036279">
    <property type="protein sequence ID" value="QDU61662.1"/>
    <property type="molecule type" value="Genomic_DNA"/>
</dbReference>
<comment type="catalytic activity">
    <reaction evidence="9">
        <text>L-histidyl-glycine(out) = L-histidyl-glycine(in)</text>
        <dbReference type="Rhea" id="RHEA:79395"/>
        <dbReference type="ChEBI" id="CHEBI:229957"/>
    </reaction>
</comment>
<keyword evidence="3" id="KW-0813">Transport</keyword>
<evidence type="ECO:0000256" key="7">
    <source>
        <dbReference type="ARBA" id="ARBA00023228"/>
    </source>
</evidence>
<feature type="transmembrane region" description="Helical" evidence="25">
    <location>
        <begin position="119"/>
        <end position="141"/>
    </location>
</feature>
<evidence type="ECO:0000256" key="17">
    <source>
        <dbReference type="ARBA" id="ARBA00044903"/>
    </source>
</evidence>
<sequence>MNEPIPHPSHADHSSQRKSYFLLYSWLVFLVAICFNAYDAYLRVTPSVTSASLRTDLGISEQGLGALMTFYFVPFVLLQIPVGLLIDRMGPRRLLALAVLLSATGSFLFGAATNLSMAYSARILIGVGGAFPGVGPIYLASRWFPARYIGALAGLTGTSTVVGSVGGQALLGFLLDSMTWRAASYVAAGLGLLLSLLIFVLVRDNPPEGHPLHRAKSDDGADRQTFAEAMHHLKGILSRPDNWLNGIWGSLTLMPMLAFASLWAVPYLISVYKVSDAVAATAASTAFIGLAFGGPTAGLLSDSVKSRRIPMIVFASAALVDILVIVYVPGIPFEATYPLLFLLGFCLGSQGSLVFAVALEINPPSSSGVAIGFTQALSNLGGAVFPPVIGQLLYLAGGPIAEGETTAHSVGDFKFALAVIPAGLVVAIIAALILRESYGMRIAEVQESPEGE</sequence>
<evidence type="ECO:0000256" key="18">
    <source>
        <dbReference type="ARBA" id="ARBA00044912"/>
    </source>
</evidence>
<evidence type="ECO:0000256" key="16">
    <source>
        <dbReference type="ARBA" id="ARBA00044900"/>
    </source>
</evidence>
<evidence type="ECO:0000256" key="10">
    <source>
        <dbReference type="ARBA" id="ARBA00044881"/>
    </source>
</evidence>
<comment type="catalytic activity">
    <reaction evidence="18">
        <text>L-histidyl-L-alpha-amino acid(out) = L-histidyl-L-alpha-amino acid(in)</text>
        <dbReference type="Rhea" id="RHEA:79379"/>
        <dbReference type="ChEBI" id="CHEBI:229964"/>
    </reaction>
</comment>
<dbReference type="InterPro" id="IPR052187">
    <property type="entry name" value="MFSD1"/>
</dbReference>
<organism evidence="27 28">
    <name type="scientific">Kolteria novifilia</name>
    <dbReference type="NCBI Taxonomy" id="2527975"/>
    <lineage>
        <taxon>Bacteria</taxon>
        <taxon>Pseudomonadati</taxon>
        <taxon>Planctomycetota</taxon>
        <taxon>Planctomycetia</taxon>
        <taxon>Kolteriales</taxon>
        <taxon>Kolteriaceae</taxon>
        <taxon>Kolteria</taxon>
    </lineage>
</organism>
<dbReference type="InterPro" id="IPR011701">
    <property type="entry name" value="MFS"/>
</dbReference>
<feature type="transmembrane region" description="Helical" evidence="25">
    <location>
        <begin position="415"/>
        <end position="434"/>
    </location>
</feature>
<comment type="subunit">
    <text evidence="24">Homodimer. Interacts with lysosomal protein GLMP (via lumenal domain); the interaction starts while both proteins are still in the endoplasmic reticulum and is required for stabilization of MFSD1 in lysosomes but has no direct effect on its targeting to lysosomes or transporter activity.</text>
</comment>
<dbReference type="PANTHER" id="PTHR23512">
    <property type="entry name" value="MAJOR FACILITATOR SUPERFAMILY DOMAIN-CONTAINING PROTEIN 1"/>
    <property type="match status" value="1"/>
</dbReference>
<keyword evidence="4 25" id="KW-0812">Transmembrane</keyword>
<feature type="transmembrane region" description="Helical" evidence="25">
    <location>
        <begin position="371"/>
        <end position="395"/>
    </location>
</feature>
<dbReference type="PIRSF" id="PIRSF002808">
    <property type="entry name" value="Hexose_phosphate_transp"/>
    <property type="match status" value="1"/>
</dbReference>
<comment type="catalytic activity">
    <reaction evidence="13">
        <text>L-alpha-aminoacyl-L-lysine(out) = L-alpha-aminoacyl-L-lysine(in)</text>
        <dbReference type="Rhea" id="RHEA:79383"/>
        <dbReference type="ChEBI" id="CHEBI:229966"/>
    </reaction>
</comment>
<name>A0A518B403_9BACT</name>
<comment type="catalytic activity">
    <reaction evidence="8">
        <text>L-lysyl-L-alanine(out) = L-lysyl-L-alanine(in)</text>
        <dbReference type="Rhea" id="RHEA:79399"/>
        <dbReference type="ChEBI" id="CHEBI:229954"/>
    </reaction>
</comment>
<feature type="transmembrane region" description="Helical" evidence="25">
    <location>
        <begin position="182"/>
        <end position="202"/>
    </location>
</feature>
<dbReference type="GO" id="GO:0005765">
    <property type="term" value="C:lysosomal membrane"/>
    <property type="evidence" value="ECO:0007669"/>
    <property type="project" value="UniProtKB-SubCell"/>
</dbReference>
<comment type="function">
    <text evidence="23">Lysosomal dipeptide uniporter that selectively exports lysine, arginine or histidine-containing dipeptides with a net positive charge from the lysosome lumen into the cytosol. Could play a role in a specific type of protein O-glycosylation indirectly regulating macrophages migration and tissue invasion. Also essential for liver homeostasis.</text>
</comment>
<evidence type="ECO:0000256" key="9">
    <source>
        <dbReference type="ARBA" id="ARBA00044878"/>
    </source>
</evidence>
<evidence type="ECO:0000313" key="27">
    <source>
        <dbReference type="EMBL" id="QDU61662.1"/>
    </source>
</evidence>
<dbReference type="RefSeq" id="WP_419193563.1">
    <property type="nucleotide sequence ID" value="NZ_CP036279.1"/>
</dbReference>
<accession>A0A518B403</accession>
<comment type="similarity">
    <text evidence="2">Belongs to the major facilitator superfamily.</text>
</comment>
<evidence type="ECO:0000256" key="12">
    <source>
        <dbReference type="ARBA" id="ARBA00044891"/>
    </source>
</evidence>
<evidence type="ECO:0000256" key="1">
    <source>
        <dbReference type="ARBA" id="ARBA00004155"/>
    </source>
</evidence>
<proteinExistence type="inferred from homology"/>
<feature type="transmembrane region" description="Helical" evidence="25">
    <location>
        <begin position="277"/>
        <end position="300"/>
    </location>
</feature>
<keyword evidence="28" id="KW-1185">Reference proteome</keyword>
<comment type="catalytic activity">
    <reaction evidence="16">
        <text>L-lysyl-L-lysine(out) = L-lysyl-L-lysine(in)</text>
        <dbReference type="Rhea" id="RHEA:79403"/>
        <dbReference type="ChEBI" id="CHEBI:229956"/>
    </reaction>
</comment>
<comment type="catalytic activity">
    <reaction evidence="17">
        <text>L-arginyl-glycine(out) = L-arginyl-glycine(in)</text>
        <dbReference type="Rhea" id="RHEA:79391"/>
        <dbReference type="ChEBI" id="CHEBI:229955"/>
    </reaction>
</comment>
<evidence type="ECO:0000256" key="8">
    <source>
        <dbReference type="ARBA" id="ARBA00044876"/>
    </source>
</evidence>
<dbReference type="Gene3D" id="1.20.1250.20">
    <property type="entry name" value="MFS general substrate transporter like domains"/>
    <property type="match status" value="2"/>
</dbReference>
<comment type="catalytic activity">
    <reaction evidence="14">
        <text>L-aspartyl-L-lysine(out) = L-aspartyl-L-lysine(in)</text>
        <dbReference type="Rhea" id="RHEA:79411"/>
        <dbReference type="ChEBI" id="CHEBI:229953"/>
    </reaction>
</comment>
<evidence type="ECO:0000313" key="28">
    <source>
        <dbReference type="Proteomes" id="UP000317093"/>
    </source>
</evidence>
<evidence type="ECO:0000256" key="25">
    <source>
        <dbReference type="SAM" id="Phobius"/>
    </source>
</evidence>
<feature type="transmembrane region" description="Helical" evidence="25">
    <location>
        <begin position="312"/>
        <end position="331"/>
    </location>
</feature>
<dbReference type="SUPFAM" id="SSF103473">
    <property type="entry name" value="MFS general substrate transporter"/>
    <property type="match status" value="1"/>
</dbReference>
<feature type="transmembrane region" description="Helical" evidence="25">
    <location>
        <begin position="337"/>
        <end position="359"/>
    </location>
</feature>
<feature type="domain" description="Major facilitator superfamily (MFS) profile" evidence="26">
    <location>
        <begin position="25"/>
        <end position="439"/>
    </location>
</feature>
<protein>
    <recommendedName>
        <fullName evidence="21">Lysosomal dipeptide transporter MFSD1</fullName>
    </recommendedName>
    <alternativeName>
        <fullName evidence="22">Major facilitator superfamily domain-containing protein 1</fullName>
    </alternativeName>
</protein>
<comment type="subcellular location">
    <subcellularLocation>
        <location evidence="1">Lysosome membrane</location>
        <topology evidence="1">Multi-pass membrane protein</topology>
    </subcellularLocation>
</comment>
<evidence type="ECO:0000256" key="6">
    <source>
        <dbReference type="ARBA" id="ARBA00023136"/>
    </source>
</evidence>
<feature type="transmembrane region" description="Helical" evidence="25">
    <location>
        <begin position="62"/>
        <end position="82"/>
    </location>
</feature>
<evidence type="ECO:0000256" key="2">
    <source>
        <dbReference type="ARBA" id="ARBA00008335"/>
    </source>
</evidence>
<evidence type="ECO:0000256" key="14">
    <source>
        <dbReference type="ARBA" id="ARBA00044898"/>
    </source>
</evidence>
<dbReference type="InterPro" id="IPR000849">
    <property type="entry name" value="Sugar_P_transporter"/>
</dbReference>
<dbReference type="Proteomes" id="UP000317093">
    <property type="component" value="Chromosome"/>
</dbReference>
<evidence type="ECO:0000256" key="23">
    <source>
        <dbReference type="ARBA" id="ARBA00045709"/>
    </source>
</evidence>
<comment type="catalytic activity">
    <reaction evidence="20">
        <text>L-lysyl-glycine(out) = L-lysyl-glycine(in)</text>
        <dbReference type="Rhea" id="RHEA:79407"/>
        <dbReference type="ChEBI" id="CHEBI:191202"/>
    </reaction>
</comment>
<keyword evidence="6 25" id="KW-0472">Membrane</keyword>
<comment type="catalytic activity">
    <reaction evidence="12">
        <text>L-lysyl-L-alpha-amino acid(out) = L-lysyl-L-alpha-amino acid(in)</text>
        <dbReference type="Rhea" id="RHEA:79387"/>
        <dbReference type="ChEBI" id="CHEBI:229965"/>
    </reaction>
</comment>
<comment type="catalytic activity">
    <reaction evidence="10">
        <text>L-alpha-aminoacyl-L-arginine(out) = L-alpha-aminoacyl-L-arginine(in)</text>
        <dbReference type="Rhea" id="RHEA:79367"/>
        <dbReference type="ChEBI" id="CHEBI:229968"/>
    </reaction>
</comment>
<keyword evidence="7" id="KW-0458">Lysosome</keyword>
<evidence type="ECO:0000256" key="3">
    <source>
        <dbReference type="ARBA" id="ARBA00022448"/>
    </source>
</evidence>
<dbReference type="PROSITE" id="PS50850">
    <property type="entry name" value="MFS"/>
    <property type="match status" value="1"/>
</dbReference>
<dbReference type="KEGG" id="knv:Pan216_25230"/>
<dbReference type="AlphaFoldDB" id="A0A518B403"/>
<evidence type="ECO:0000256" key="20">
    <source>
        <dbReference type="ARBA" id="ARBA00044924"/>
    </source>
</evidence>
<dbReference type="GO" id="GO:0022857">
    <property type="term" value="F:transmembrane transporter activity"/>
    <property type="evidence" value="ECO:0007669"/>
    <property type="project" value="InterPro"/>
</dbReference>
<evidence type="ECO:0000256" key="11">
    <source>
        <dbReference type="ARBA" id="ARBA00044884"/>
    </source>
</evidence>
<comment type="catalytic activity">
    <reaction evidence="15">
        <text>L-arginyl-L-alpha-amino acid(out) = L-arginyl-L-alpha-amino acid(in)</text>
        <dbReference type="Rhea" id="RHEA:79371"/>
        <dbReference type="ChEBI" id="CHEBI:84315"/>
    </reaction>
</comment>
<dbReference type="InterPro" id="IPR020846">
    <property type="entry name" value="MFS_dom"/>
</dbReference>
<evidence type="ECO:0000259" key="26">
    <source>
        <dbReference type="PROSITE" id="PS50850"/>
    </source>
</evidence>
<evidence type="ECO:0000256" key="13">
    <source>
        <dbReference type="ARBA" id="ARBA00044893"/>
    </source>
</evidence>
<gene>
    <name evidence="27" type="primary">gudP_1</name>
    <name evidence="27" type="ORF">Pan216_25230</name>
</gene>
<evidence type="ECO:0000256" key="15">
    <source>
        <dbReference type="ARBA" id="ARBA00044899"/>
    </source>
</evidence>
<feature type="transmembrane region" description="Helical" evidence="25">
    <location>
        <begin position="243"/>
        <end position="265"/>
    </location>
</feature>
<dbReference type="InterPro" id="IPR036259">
    <property type="entry name" value="MFS_trans_sf"/>
</dbReference>
<evidence type="ECO:0000256" key="24">
    <source>
        <dbReference type="ARBA" id="ARBA00046376"/>
    </source>
</evidence>
<evidence type="ECO:0000256" key="21">
    <source>
        <dbReference type="ARBA" id="ARBA00044985"/>
    </source>
</evidence>
<feature type="transmembrane region" description="Helical" evidence="25">
    <location>
        <begin position="21"/>
        <end position="42"/>
    </location>
</feature>
<evidence type="ECO:0000256" key="19">
    <source>
        <dbReference type="ARBA" id="ARBA00044919"/>
    </source>
</evidence>
<feature type="transmembrane region" description="Helical" evidence="25">
    <location>
        <begin position="148"/>
        <end position="170"/>
    </location>
</feature>
<keyword evidence="5 25" id="KW-1133">Transmembrane helix</keyword>
<comment type="catalytic activity">
    <reaction evidence="19">
        <text>L-alanyl-L-lysine(out) = L-alanyl-L-lysine(in)</text>
        <dbReference type="Rhea" id="RHEA:79415"/>
        <dbReference type="ChEBI" id="CHEBI:192470"/>
    </reaction>
</comment>
<evidence type="ECO:0000256" key="5">
    <source>
        <dbReference type="ARBA" id="ARBA00022989"/>
    </source>
</evidence>
<evidence type="ECO:0000256" key="22">
    <source>
        <dbReference type="ARBA" id="ARBA00045018"/>
    </source>
</evidence>
<evidence type="ECO:0000256" key="4">
    <source>
        <dbReference type="ARBA" id="ARBA00022692"/>
    </source>
</evidence>